<dbReference type="InterPro" id="IPR000593">
    <property type="entry name" value="RasGAP_C"/>
</dbReference>
<dbReference type="SMART" id="SM00323">
    <property type="entry name" value="RasGAP"/>
    <property type="match status" value="1"/>
</dbReference>
<dbReference type="GO" id="GO:0005938">
    <property type="term" value="C:cell cortex"/>
    <property type="evidence" value="ECO:0007669"/>
    <property type="project" value="TreeGrafter"/>
</dbReference>
<feature type="domain" description="Ras-GAP" evidence="2">
    <location>
        <begin position="201"/>
        <end position="411"/>
    </location>
</feature>
<dbReference type="GO" id="GO:0005516">
    <property type="term" value="F:calmodulin binding"/>
    <property type="evidence" value="ECO:0007669"/>
    <property type="project" value="TreeGrafter"/>
</dbReference>
<dbReference type="Pfam" id="PF00616">
    <property type="entry name" value="RasGAP"/>
    <property type="match status" value="1"/>
</dbReference>
<dbReference type="SUPFAM" id="SSF48350">
    <property type="entry name" value="GTPase activation domain, GAP"/>
    <property type="match status" value="1"/>
</dbReference>
<feature type="coiled-coil region" evidence="1">
    <location>
        <begin position="86"/>
        <end position="120"/>
    </location>
</feature>
<evidence type="ECO:0000259" key="2">
    <source>
        <dbReference type="PROSITE" id="PS50018"/>
    </source>
</evidence>
<evidence type="ECO:0000256" key="1">
    <source>
        <dbReference type="SAM" id="Coils"/>
    </source>
</evidence>
<dbReference type="SUPFAM" id="SSF143885">
    <property type="entry name" value="RGC domain-like"/>
    <property type="match status" value="1"/>
</dbReference>
<dbReference type="GO" id="GO:1903479">
    <property type="term" value="P:mitotic actomyosin contractile ring assembly actin filament organization"/>
    <property type="evidence" value="ECO:0007669"/>
    <property type="project" value="TreeGrafter"/>
</dbReference>
<sequence>MSEKKNSMSLSRVDITAGNKTQFDRASEDYEGTLLMILRSKILLKKIIEQKMYQERIKRGNLSAKEISDLLKNQSEEDDEDFILKITELRRSLMSEIMKNSDLEREINEVEMRITLLVQNAGAVMTKEKKKKKKGLDEDTTSTIVLTQEKKELYGNLFHLLQTEPVYLARLINSLVQSESDIKEMLNCIILNLFMEGKTTREDYLILKVMRTAMEQQLSLMVPLFTQIQNQGVVPQMMIAYARRKEGVEFLQTTFAPCMQKFNKEFPAYRKLELNGKKILDDYINEKEQATGGVSPLRNLPVEKISEEPELKKKIEERVTSLKEACNIFYDTIISSINQYPYGLRYLCKVINEGSVQANPSTPDSELLKYTGYFMYYRFVGQYITATETGQSYDQIQNILMINKIFQQLFQQQEPFPNTEANLWNLPMNAWINERCGAVKQFLLDFTDVDPPEVKLQIDKYMTMVQDMRPVVVMSLAQLKMFHQELVDHVDDLAASKDDPLREILADLKDVQLYEGKDVSLTLTISKHVRQSSEDEEQVLYNKTKSMIISFFKFIKNSDTVINTIQDVLGETERLAKEKNNETVLKNLEDTKKNLEALEAKGLVTKEDGYKQFLKDVAVEISNRAEIKEQQQKELTRLELSIKQALKKQKDSQDVLTAYKDYCQQCVQRICQGKQKKGKKGTAGKLFKPKEYSYNDLVKKGVILNSVIPKAMRKMTKVIISSEEAGVFNVQVKLPAIASENVDLKLEELLEKREKGVRSLDINSQIELDVSMTIYMMNQLISK</sequence>
<evidence type="ECO:0000313" key="4">
    <source>
        <dbReference type="Proteomes" id="UP000014680"/>
    </source>
</evidence>
<dbReference type="PANTHER" id="PTHR14149">
    <property type="entry name" value="RAS GTPASE-ACTIVATING PROTEIN WITH IQ MOTIF"/>
    <property type="match status" value="1"/>
</dbReference>
<dbReference type="GO" id="GO:0005096">
    <property type="term" value="F:GTPase activator activity"/>
    <property type="evidence" value="ECO:0007669"/>
    <property type="project" value="TreeGrafter"/>
</dbReference>
<dbReference type="GO" id="GO:0051015">
    <property type="term" value="F:actin filament binding"/>
    <property type="evidence" value="ECO:0007669"/>
    <property type="project" value="TreeGrafter"/>
</dbReference>
<dbReference type="RefSeq" id="XP_004259470.1">
    <property type="nucleotide sequence ID" value="XM_004259422.1"/>
</dbReference>
<dbReference type="GeneID" id="14891800"/>
<keyword evidence="4" id="KW-1185">Reference proteome</keyword>
<dbReference type="Gene3D" id="1.10.506.10">
    <property type="entry name" value="GTPase Activation - p120gap, domain 1"/>
    <property type="match status" value="1"/>
</dbReference>
<dbReference type="OrthoDB" id="775356at2759"/>
<dbReference type="VEuPathDB" id="AmoebaDB:EIN_371010"/>
<dbReference type="EMBL" id="KB206332">
    <property type="protein sequence ID" value="ELP92699.1"/>
    <property type="molecule type" value="Genomic_DNA"/>
</dbReference>
<proteinExistence type="predicted"/>
<name>A0A0A1UFI9_ENTIV</name>
<keyword evidence="1" id="KW-0175">Coiled coil</keyword>
<dbReference type="InterPro" id="IPR008936">
    <property type="entry name" value="Rho_GTPase_activation_prot"/>
</dbReference>
<dbReference type="KEGG" id="eiv:EIN_371010"/>
<evidence type="ECO:0000313" key="3">
    <source>
        <dbReference type="EMBL" id="ELP92699.1"/>
    </source>
</evidence>
<accession>A0A0A1UFI9</accession>
<reference evidence="3 4" key="1">
    <citation type="submission" date="2012-10" db="EMBL/GenBank/DDBJ databases">
        <authorList>
            <person name="Zafar N."/>
            <person name="Inman J."/>
            <person name="Hall N."/>
            <person name="Lorenzi H."/>
            <person name="Caler E."/>
        </authorList>
    </citation>
    <scope>NUCLEOTIDE SEQUENCE [LARGE SCALE GENOMIC DNA]</scope>
    <source>
        <strain evidence="3 4">IP1</strain>
    </source>
</reference>
<dbReference type="AlphaFoldDB" id="A0A0A1UFI9"/>
<organism evidence="3 4">
    <name type="scientific">Entamoeba invadens IP1</name>
    <dbReference type="NCBI Taxonomy" id="370355"/>
    <lineage>
        <taxon>Eukaryota</taxon>
        <taxon>Amoebozoa</taxon>
        <taxon>Evosea</taxon>
        <taxon>Archamoebae</taxon>
        <taxon>Mastigamoebida</taxon>
        <taxon>Entamoebidae</taxon>
        <taxon>Entamoeba</taxon>
    </lineage>
</organism>
<dbReference type="PROSITE" id="PS50018">
    <property type="entry name" value="RAS_GTPASE_ACTIV_2"/>
    <property type="match status" value="1"/>
</dbReference>
<protein>
    <submittedName>
        <fullName evidence="3">Ras GTP-ase activating protein, putative</fullName>
    </submittedName>
</protein>
<dbReference type="InterPro" id="IPR001936">
    <property type="entry name" value="RasGAP_dom"/>
</dbReference>
<dbReference type="Proteomes" id="UP000014680">
    <property type="component" value="Unassembled WGS sequence"/>
</dbReference>
<dbReference type="OMA" id="YMELTQK"/>
<gene>
    <name evidence="3" type="ORF">EIN_371010</name>
</gene>
<dbReference type="PANTHER" id="PTHR14149:SF14">
    <property type="entry name" value="CALPONIN-HOMOLOGY (CH) DOMAIN-CONTAINING PROTEIN"/>
    <property type="match status" value="1"/>
</dbReference>
<dbReference type="Pfam" id="PF03836">
    <property type="entry name" value="RasGAP_C"/>
    <property type="match status" value="1"/>
</dbReference>